<dbReference type="Pfam" id="PF24747">
    <property type="entry name" value="Zn-ribbon_GIR1"/>
    <property type="match status" value="1"/>
</dbReference>
<dbReference type="PANTHER" id="PTHR14791:SF29">
    <property type="entry name" value="PROTEIN KIBRA"/>
    <property type="match status" value="1"/>
</dbReference>
<dbReference type="EMBL" id="BT123439">
    <property type="protein sequence ID" value="ADE76759.1"/>
    <property type="molecule type" value="mRNA"/>
</dbReference>
<feature type="domain" description="GIR1-like zinc ribbon" evidence="1">
    <location>
        <begin position="180"/>
        <end position="211"/>
    </location>
</feature>
<dbReference type="InterPro" id="IPR051105">
    <property type="entry name" value="WWC/KIBRA_Hippo_Reg"/>
</dbReference>
<protein>
    <recommendedName>
        <fullName evidence="1">GIR1-like zinc ribbon domain-containing protein</fullName>
    </recommendedName>
</protein>
<evidence type="ECO:0000313" key="2">
    <source>
        <dbReference type="EMBL" id="ADE76759.1"/>
    </source>
</evidence>
<sequence>MATPGTWSALDHGFGALSINHGSSPSSPDGAGFCSITAKDASTQKPSLKCPLDFKSQSALPYQWEQFLDLKTGELYYIDWSVCKKARNDPRELLRLSEDCLRDRLEEMSALKIDNRPTNANNRSSTLLYDYSEVEDSISDIESTDEDSDGSEESHQMINPDKQAHQTLELQHEQGSQDSTVLVATGCRRCLMYYMLPKCVHECPKCGAVVLHFNESSNK</sequence>
<accession>D5AB40</accession>
<organism evidence="2">
    <name type="scientific">Picea sitchensis</name>
    <name type="common">Sitka spruce</name>
    <name type="synonym">Pinus sitchensis</name>
    <dbReference type="NCBI Taxonomy" id="3332"/>
    <lineage>
        <taxon>Eukaryota</taxon>
        <taxon>Viridiplantae</taxon>
        <taxon>Streptophyta</taxon>
        <taxon>Embryophyta</taxon>
        <taxon>Tracheophyta</taxon>
        <taxon>Spermatophyta</taxon>
        <taxon>Pinopsida</taxon>
        <taxon>Pinidae</taxon>
        <taxon>Conifers I</taxon>
        <taxon>Pinales</taxon>
        <taxon>Pinaceae</taxon>
        <taxon>Picea</taxon>
    </lineage>
</organism>
<proteinExistence type="evidence at transcript level"/>
<reference evidence="2" key="1">
    <citation type="submission" date="2010-04" db="EMBL/GenBank/DDBJ databases">
        <authorList>
            <person name="Reid K.E."/>
            <person name="Liao N."/>
            <person name="Chan S."/>
            <person name="Docking R."/>
            <person name="Taylor G."/>
            <person name="Moore R."/>
            <person name="Mayo M."/>
            <person name="Munro S."/>
            <person name="King J."/>
            <person name="Yanchuk A."/>
            <person name="Holt R."/>
            <person name="Jones S."/>
            <person name="Marra M."/>
            <person name="Ritland C.E."/>
            <person name="Ritland K."/>
            <person name="Bohlmann J."/>
        </authorList>
    </citation>
    <scope>NUCLEOTIDE SEQUENCE</scope>
    <source>
        <tissue evidence="2">Bud</tissue>
    </source>
</reference>
<dbReference type="OMA" id="SALPYQW"/>
<dbReference type="InterPro" id="IPR056440">
    <property type="entry name" value="Zn-ribbon_GIR1"/>
</dbReference>
<dbReference type="PANTHER" id="PTHR14791">
    <property type="entry name" value="BOMB/KIRA PROTEINS"/>
    <property type="match status" value="1"/>
</dbReference>
<evidence type="ECO:0000259" key="1">
    <source>
        <dbReference type="Pfam" id="PF24747"/>
    </source>
</evidence>
<name>D5AB40_PICSI</name>
<dbReference type="AlphaFoldDB" id="D5AB40"/>